<name>A0A484R6B5_9ZZZZ</name>
<dbReference type="EMBL" id="CAADID010000025">
    <property type="protein sequence ID" value="VFR76593.1"/>
    <property type="molecule type" value="Genomic_DNA"/>
</dbReference>
<dbReference type="AlphaFoldDB" id="A0A484R6B5"/>
<accession>A0A484R6B5</accession>
<gene>
    <name evidence="1" type="ORF">ANT2_0618</name>
    <name evidence="2" type="ORF">ANT3_0619</name>
</gene>
<proteinExistence type="predicted"/>
<evidence type="ECO:0000313" key="1">
    <source>
        <dbReference type="EMBL" id="VFR44757.1"/>
    </source>
</evidence>
<dbReference type="EMBL" id="CAADIG010000018">
    <property type="protein sequence ID" value="VFR44757.1"/>
    <property type="molecule type" value="Genomic_DNA"/>
</dbReference>
<protein>
    <submittedName>
        <fullName evidence="1">Uncharacterized protein</fullName>
    </submittedName>
</protein>
<reference evidence="1" key="1">
    <citation type="submission" date="2019-03" db="EMBL/GenBank/DDBJ databases">
        <authorList>
            <person name="Danneels B."/>
        </authorList>
    </citation>
    <scope>NUCLEOTIDE SEQUENCE</scope>
</reference>
<evidence type="ECO:0000313" key="2">
    <source>
        <dbReference type="EMBL" id="VFR76593.1"/>
    </source>
</evidence>
<organism evidence="1">
    <name type="scientific">plant metagenome</name>
    <dbReference type="NCBI Taxonomy" id="1297885"/>
    <lineage>
        <taxon>unclassified sequences</taxon>
        <taxon>metagenomes</taxon>
        <taxon>organismal metagenomes</taxon>
    </lineage>
</organism>
<sequence>MASLIAPMIDAEYRADVHNSGLQLRPWEGIVYWQGRAR</sequence>